<reference evidence="4" key="3">
    <citation type="submission" date="2019-10" db="EMBL/GenBank/DDBJ databases">
        <authorList>
            <consortium name="NCBI Pathogen Detection Project"/>
        </authorList>
    </citation>
    <scope>NUCLEOTIDE SEQUENCE</scope>
    <source>
        <strain evidence="9">12-4389</strain>
        <strain evidence="10">BCW_2231</strain>
        <strain evidence="4">Salmonella enterica</strain>
    </source>
</reference>
<proteinExistence type="predicted"/>
<evidence type="ECO:0000313" key="1">
    <source>
        <dbReference type="EMBL" id="ECQ7105818.1"/>
    </source>
</evidence>
<evidence type="ECO:0000313" key="10">
    <source>
        <dbReference type="EMBL" id="HAE4706433.1"/>
    </source>
</evidence>
<name>A0A1U7FM68_SALET</name>
<evidence type="ECO:0000313" key="2">
    <source>
        <dbReference type="EMBL" id="ECW7871210.1"/>
    </source>
</evidence>
<evidence type="ECO:0000313" key="5">
    <source>
        <dbReference type="EMBL" id="HAB3822314.1"/>
    </source>
</evidence>
<comment type="caution">
    <text evidence="4">The sequence shown here is derived from an EMBL/GenBank/DDBJ whole genome shotgun (WGS) entry which is preliminary data.</text>
</comment>
<dbReference type="EMBL" id="AALMQK010000001">
    <property type="protein sequence ID" value="EDB1931614.1"/>
    <property type="molecule type" value="Genomic_DNA"/>
</dbReference>
<protein>
    <submittedName>
        <fullName evidence="4">Uncharacterized protein</fullName>
    </submittedName>
</protein>
<dbReference type="EMBL" id="AAKCML010000004">
    <property type="protein sequence ID" value="ECQ7105818.1"/>
    <property type="molecule type" value="Genomic_DNA"/>
</dbReference>
<dbReference type="EMBL" id="DAAMJB010000048">
    <property type="protein sequence ID" value="HAC6871915.1"/>
    <property type="molecule type" value="Genomic_DNA"/>
</dbReference>
<evidence type="ECO:0000313" key="6">
    <source>
        <dbReference type="EMBL" id="HAB4034270.1"/>
    </source>
</evidence>
<evidence type="ECO:0000313" key="9">
    <source>
        <dbReference type="EMBL" id="HAC6871915.1"/>
    </source>
</evidence>
<reference evidence="4" key="1">
    <citation type="journal article" date="2018" name="Genome Biol.">
        <title>SKESA: strategic k-mer extension for scrupulous assemblies.</title>
        <authorList>
            <person name="Souvorov A."/>
            <person name="Agarwala R."/>
            <person name="Lipman D.J."/>
        </authorList>
    </citation>
    <scope>NUCLEOTIDE SEQUENCE</scope>
    <source>
        <strain evidence="9">12-4389</strain>
        <strain evidence="10">BCW_2231</strain>
        <strain evidence="4">Salmonella enterica</strain>
    </source>
</reference>
<dbReference type="EMBL" id="DAAHJG010000040">
    <property type="protein sequence ID" value="HAB6337378.1"/>
    <property type="molecule type" value="Genomic_DNA"/>
</dbReference>
<accession>A0A1U7FM68</accession>
<organism evidence="4">
    <name type="scientific">Salmonella enterica I</name>
    <dbReference type="NCBI Taxonomy" id="59201"/>
    <lineage>
        <taxon>Bacteria</taxon>
        <taxon>Pseudomonadati</taxon>
        <taxon>Pseudomonadota</taxon>
        <taxon>Gammaproteobacteria</taxon>
        <taxon>Enterobacterales</taxon>
        <taxon>Enterobacteriaceae</taxon>
        <taxon>Salmonella</taxon>
    </lineage>
</organism>
<dbReference type="AlphaFoldDB" id="A0A1U7FM68"/>
<dbReference type="EMBL" id="DAAFVE010000036">
    <property type="protein sequence ID" value="HAB1653147.1"/>
    <property type="molecule type" value="Genomic_DNA"/>
</dbReference>
<dbReference type="EMBL" id="DAAGVC010000036">
    <property type="protein sequence ID" value="HAB4681258.1"/>
    <property type="molecule type" value="Genomic_DNA"/>
</dbReference>
<dbReference type="EMBL" id="DAAGNR010000035">
    <property type="protein sequence ID" value="HAB3822314.1"/>
    <property type="molecule type" value="Genomic_DNA"/>
</dbReference>
<dbReference type="EMBL" id="AAKXPG010000026">
    <property type="protein sequence ID" value="ECW7871210.1"/>
    <property type="molecule type" value="Genomic_DNA"/>
</dbReference>
<sequence length="144" mass="16726">MKNIIQLWEDNLLPIKDAIYFSNGRSFLCKIMDYPTLHIERNGEFDFSAFYEKNKDEVTDIDKFREIKLANNCYCCVGEGSYGSEGFVAYLDENKNLVWVLYSEESNPFINVSEYIPDIIIVESSSNIRLKININNPMDLELVV</sequence>
<evidence type="ECO:0000313" key="7">
    <source>
        <dbReference type="EMBL" id="HAB4681258.1"/>
    </source>
</evidence>
<evidence type="ECO:0000313" key="8">
    <source>
        <dbReference type="EMBL" id="HAB6337378.1"/>
    </source>
</evidence>
<dbReference type="EMBL" id="DAASAM010000016">
    <property type="protein sequence ID" value="HAE4706433.1"/>
    <property type="molecule type" value="Genomic_DNA"/>
</dbReference>
<gene>
    <name evidence="2" type="ORF">F3550_20240</name>
    <name evidence="3" type="ORF">F9P26_01360</name>
    <name evidence="1" type="ORF">FZ516_06960</name>
    <name evidence="9" type="ORF">G0D56_19355</name>
    <name evidence="8" type="ORF">GB614_24270</name>
    <name evidence="5" type="ORF">GBV61_24380</name>
    <name evidence="4" type="ORF">GBX92_24315</name>
    <name evidence="6" type="ORF">GBY45_24395</name>
    <name evidence="7" type="ORF">GBZ53_24325</name>
    <name evidence="10" type="ORF">GND74_003581</name>
</gene>
<evidence type="ECO:0000313" key="4">
    <source>
        <dbReference type="EMBL" id="HAB1653147.1"/>
    </source>
</evidence>
<evidence type="ECO:0000313" key="3">
    <source>
        <dbReference type="EMBL" id="EDB1931614.1"/>
    </source>
</evidence>
<dbReference type="RefSeq" id="WP_000789494.1">
    <property type="nucleotide sequence ID" value="NZ_CP101854.1"/>
</dbReference>
<dbReference type="EMBL" id="DAAGPO010000040">
    <property type="protein sequence ID" value="HAB4034270.1"/>
    <property type="molecule type" value="Genomic_DNA"/>
</dbReference>
<reference evidence="2" key="2">
    <citation type="submission" date="2019-09" db="EMBL/GenBank/DDBJ databases">
        <authorList>
            <person name="Ashton P.M."/>
            <person name="Dallman T."/>
            <person name="Nair S."/>
            <person name="De Pinna E."/>
            <person name="Peters T."/>
            <person name="Grant K."/>
        </authorList>
    </citation>
    <scope>NUCLEOTIDE SEQUENCE</scope>
    <source>
        <strain evidence="1">795087</strain>
        <strain evidence="2">804450</strain>
        <strain evidence="3">808196</strain>
    </source>
</reference>